<dbReference type="EMBL" id="AGVV01000093">
    <property type="protein sequence ID" value="EHK74279.1"/>
    <property type="molecule type" value="Genomic_DNA"/>
</dbReference>
<protein>
    <submittedName>
        <fullName evidence="1">Uncharacterized protein</fullName>
    </submittedName>
</protein>
<dbReference type="Proteomes" id="UP000004038">
    <property type="component" value="Unassembled WGS sequence"/>
</dbReference>
<dbReference type="PATRIC" id="fig|1107881.3.peg.5989"/>
<reference evidence="1 2" key="1">
    <citation type="journal article" date="2012" name="J. Bacteriol.">
        <title>Draft Genome Sequence of Sinorhizobium meliloti CCNWSX0020, a Nitrogen-Fixing Symbiont with Copper Tolerance Capability Isolated from Lead-Zinc Mine Tailings.</title>
        <authorList>
            <person name="Li Z."/>
            <person name="Ma Z."/>
            <person name="Hao X."/>
            <person name="Wei G."/>
        </authorList>
    </citation>
    <scope>NUCLEOTIDE SEQUENCE [LARGE SCALE GENOMIC DNA]</scope>
    <source>
        <strain evidence="1 2">CCNWSX0020</strain>
    </source>
</reference>
<evidence type="ECO:0000313" key="2">
    <source>
        <dbReference type="Proteomes" id="UP000004038"/>
    </source>
</evidence>
<sequence length="56" mass="6140">MRRVFDVARVSDRNSTKSFIKIPATKAAIVVTAHMIAVTRDVLLDVEIVPDGTEAD</sequence>
<dbReference type="AlphaFoldDB" id="H0G8S5"/>
<name>H0G8S5_RHIML</name>
<organism evidence="1 2">
    <name type="scientific">Sinorhizobium meliloti CCNWSX0020</name>
    <dbReference type="NCBI Taxonomy" id="1107881"/>
    <lineage>
        <taxon>Bacteria</taxon>
        <taxon>Pseudomonadati</taxon>
        <taxon>Pseudomonadota</taxon>
        <taxon>Alphaproteobacteria</taxon>
        <taxon>Hyphomicrobiales</taxon>
        <taxon>Rhizobiaceae</taxon>
        <taxon>Sinorhizobium/Ensifer group</taxon>
        <taxon>Sinorhizobium</taxon>
    </lineage>
</organism>
<evidence type="ECO:0000313" key="1">
    <source>
        <dbReference type="EMBL" id="EHK74279.1"/>
    </source>
</evidence>
<accession>H0G8S5</accession>
<gene>
    <name evidence="1" type="ORF">SM0020_29580</name>
</gene>
<proteinExistence type="predicted"/>